<evidence type="ECO:0000313" key="1">
    <source>
        <dbReference type="EMBL" id="MDR6725036.1"/>
    </source>
</evidence>
<dbReference type="RefSeq" id="WP_310141853.1">
    <property type="nucleotide sequence ID" value="NZ_JAVDTR010000009.1"/>
</dbReference>
<proteinExistence type="predicted"/>
<reference evidence="1" key="1">
    <citation type="submission" date="2023-07" db="EMBL/GenBank/DDBJ databases">
        <title>Sorghum-associated microbial communities from plants grown in Nebraska, USA.</title>
        <authorList>
            <person name="Schachtman D."/>
        </authorList>
    </citation>
    <scope>NUCLEOTIDE SEQUENCE</scope>
    <source>
        <strain evidence="1">BE80</strain>
    </source>
</reference>
<gene>
    <name evidence="1" type="ORF">J2W91_003522</name>
</gene>
<accession>A0AAP5H4X7</accession>
<sequence>MDTWGKVGVIIGTLTFIRLITKDIIEWKEKKKKAKTSKKKRNRRKK</sequence>
<dbReference type="AlphaFoldDB" id="A0AAP5H4X7"/>
<evidence type="ECO:0000313" key="2">
    <source>
        <dbReference type="Proteomes" id="UP001254832"/>
    </source>
</evidence>
<name>A0AAP5H4X7_PAEAM</name>
<organism evidence="1 2">
    <name type="scientific">Paenibacillus amylolyticus</name>
    <dbReference type="NCBI Taxonomy" id="1451"/>
    <lineage>
        <taxon>Bacteria</taxon>
        <taxon>Bacillati</taxon>
        <taxon>Bacillota</taxon>
        <taxon>Bacilli</taxon>
        <taxon>Bacillales</taxon>
        <taxon>Paenibacillaceae</taxon>
        <taxon>Paenibacillus</taxon>
    </lineage>
</organism>
<dbReference type="EMBL" id="JAVDTR010000009">
    <property type="protein sequence ID" value="MDR6725036.1"/>
    <property type="molecule type" value="Genomic_DNA"/>
</dbReference>
<protein>
    <submittedName>
        <fullName evidence="1">Uncharacterized protein</fullName>
    </submittedName>
</protein>
<comment type="caution">
    <text evidence="1">The sequence shown here is derived from an EMBL/GenBank/DDBJ whole genome shotgun (WGS) entry which is preliminary data.</text>
</comment>
<dbReference type="Proteomes" id="UP001254832">
    <property type="component" value="Unassembled WGS sequence"/>
</dbReference>